<evidence type="ECO:0000313" key="1">
    <source>
        <dbReference type="EMBL" id="KAI4828330.1"/>
    </source>
</evidence>
<dbReference type="Proteomes" id="UP001057452">
    <property type="component" value="Chromosome 4"/>
</dbReference>
<evidence type="ECO:0000313" key="2">
    <source>
        <dbReference type="Proteomes" id="UP001057452"/>
    </source>
</evidence>
<keyword evidence="2" id="KW-1185">Reference proteome</keyword>
<reference evidence="1" key="1">
    <citation type="submission" date="2022-05" db="EMBL/GenBank/DDBJ databases">
        <title>Chromosome-level genome of Chaenocephalus aceratus.</title>
        <authorList>
            <person name="Park H."/>
        </authorList>
    </citation>
    <scope>NUCLEOTIDE SEQUENCE</scope>
    <source>
        <strain evidence="1">KU_202001</strain>
    </source>
</reference>
<name>A0ACB9XM22_CHAAC</name>
<protein>
    <submittedName>
        <fullName evidence="1">Uncharacterized protein</fullName>
    </submittedName>
</protein>
<comment type="caution">
    <text evidence="1">The sequence shown here is derived from an EMBL/GenBank/DDBJ whole genome shotgun (WGS) entry which is preliminary data.</text>
</comment>
<sequence length="93" mass="10346">MGSGAASKPNKRLLCLERRPCEDAVSSGRGSAAADGRLNCRSQSGADFFFDETQQRRAKNSKWHSRDVNQKPTRVLSHTRRGLREESLLSENA</sequence>
<dbReference type="EMBL" id="CM043788">
    <property type="protein sequence ID" value="KAI4828330.1"/>
    <property type="molecule type" value="Genomic_DNA"/>
</dbReference>
<gene>
    <name evidence="1" type="ORF">KUCAC02_022426</name>
</gene>
<proteinExistence type="predicted"/>
<accession>A0ACB9XM22</accession>
<organism evidence="1 2">
    <name type="scientific">Chaenocephalus aceratus</name>
    <name type="common">Blackfin icefish</name>
    <name type="synonym">Chaenichthys aceratus</name>
    <dbReference type="NCBI Taxonomy" id="36190"/>
    <lineage>
        <taxon>Eukaryota</taxon>
        <taxon>Metazoa</taxon>
        <taxon>Chordata</taxon>
        <taxon>Craniata</taxon>
        <taxon>Vertebrata</taxon>
        <taxon>Euteleostomi</taxon>
        <taxon>Actinopterygii</taxon>
        <taxon>Neopterygii</taxon>
        <taxon>Teleostei</taxon>
        <taxon>Neoteleostei</taxon>
        <taxon>Acanthomorphata</taxon>
        <taxon>Eupercaria</taxon>
        <taxon>Perciformes</taxon>
        <taxon>Notothenioidei</taxon>
        <taxon>Channichthyidae</taxon>
        <taxon>Chaenocephalus</taxon>
    </lineage>
</organism>